<feature type="compositionally biased region" description="Acidic residues" evidence="1">
    <location>
        <begin position="177"/>
        <end position="190"/>
    </location>
</feature>
<sequence>MKNIEIQMSPVKIRIAATLGEDSVMHVDQSMEVEVEGRRSRCTEEIPPPEIQDDADVDEGVEVDEEMNVEDTDVDYPERKSLEDADIASEINRSGNEIEESDQISDIVECDEDAVSSVTQEKCALQENADEVILKDKNVTNDEQIEDAEVISLQDIESSTENQNSHDPVEINLENLPEGEVDEHEVENEEIASKNEEDKRKKKLHLYMREKVESKRYEDNENIAYEHDETKEETTIPKQEIDKEEIITEPDEEKRRNYN</sequence>
<feature type="compositionally biased region" description="Polar residues" evidence="1">
    <location>
        <begin position="156"/>
        <end position="166"/>
    </location>
</feature>
<dbReference type="AlphaFoldDB" id="A0AAV4M975"/>
<feature type="region of interest" description="Disordered" evidence="1">
    <location>
        <begin position="35"/>
        <end position="103"/>
    </location>
</feature>
<feature type="region of interest" description="Disordered" evidence="1">
    <location>
        <begin position="219"/>
        <end position="259"/>
    </location>
</feature>
<dbReference type="EMBL" id="BPLR01019525">
    <property type="protein sequence ID" value="GIX68785.1"/>
    <property type="molecule type" value="Genomic_DNA"/>
</dbReference>
<feature type="compositionally biased region" description="Basic and acidic residues" evidence="1">
    <location>
        <begin position="35"/>
        <end position="44"/>
    </location>
</feature>
<organism evidence="2 3">
    <name type="scientific">Caerostris extrusa</name>
    <name type="common">Bark spider</name>
    <name type="synonym">Caerostris bankana</name>
    <dbReference type="NCBI Taxonomy" id="172846"/>
    <lineage>
        <taxon>Eukaryota</taxon>
        <taxon>Metazoa</taxon>
        <taxon>Ecdysozoa</taxon>
        <taxon>Arthropoda</taxon>
        <taxon>Chelicerata</taxon>
        <taxon>Arachnida</taxon>
        <taxon>Araneae</taxon>
        <taxon>Araneomorphae</taxon>
        <taxon>Entelegynae</taxon>
        <taxon>Araneoidea</taxon>
        <taxon>Araneidae</taxon>
        <taxon>Caerostris</taxon>
    </lineage>
</organism>
<accession>A0AAV4M975</accession>
<gene>
    <name evidence="2" type="ORF">CEXT_124291</name>
</gene>
<feature type="region of interest" description="Disordered" evidence="1">
    <location>
        <begin position="156"/>
        <end position="201"/>
    </location>
</feature>
<protein>
    <submittedName>
        <fullName evidence="2">Uncharacterized protein</fullName>
    </submittedName>
</protein>
<dbReference type="Proteomes" id="UP001054945">
    <property type="component" value="Unassembled WGS sequence"/>
</dbReference>
<evidence type="ECO:0000313" key="2">
    <source>
        <dbReference type="EMBL" id="GIX68785.1"/>
    </source>
</evidence>
<proteinExistence type="predicted"/>
<keyword evidence="3" id="KW-1185">Reference proteome</keyword>
<comment type="caution">
    <text evidence="2">The sequence shown here is derived from an EMBL/GenBank/DDBJ whole genome shotgun (WGS) entry which is preliminary data.</text>
</comment>
<feature type="compositionally biased region" description="Acidic residues" evidence="1">
    <location>
        <begin position="51"/>
        <end position="75"/>
    </location>
</feature>
<evidence type="ECO:0000313" key="3">
    <source>
        <dbReference type="Proteomes" id="UP001054945"/>
    </source>
</evidence>
<evidence type="ECO:0000256" key="1">
    <source>
        <dbReference type="SAM" id="MobiDB-lite"/>
    </source>
</evidence>
<name>A0AAV4M975_CAEEX</name>
<reference evidence="2 3" key="1">
    <citation type="submission" date="2021-06" db="EMBL/GenBank/DDBJ databases">
        <title>Caerostris extrusa draft genome.</title>
        <authorList>
            <person name="Kono N."/>
            <person name="Arakawa K."/>
        </authorList>
    </citation>
    <scope>NUCLEOTIDE SEQUENCE [LARGE SCALE GENOMIC DNA]</scope>
</reference>